<dbReference type="EMBL" id="BTSY01000004">
    <property type="protein sequence ID" value="GMT24840.1"/>
    <property type="molecule type" value="Genomic_DNA"/>
</dbReference>
<name>A0AAV5W3B4_9BILA</name>
<gene>
    <name evidence="1" type="ORF">PFISCL1PPCAC_16137</name>
</gene>
<keyword evidence="2" id="KW-1185">Reference proteome</keyword>
<sequence>LITVKAHVILQVGHQLAGASDGSGDLESSKDDQWMQLCLASCKLLESLRTLPAGYLAQFQMWQVASVSSVPSTGTAVFVPFAGRIHKLLQTKYGKLSRDEISTATTSFANYIDRSRFDELRPFFYILSRSSRAQGSRERELRDSSVLSGSLPYKSAITRLEHSLYVDFAEHWQL</sequence>
<protein>
    <submittedName>
        <fullName evidence="1">Uncharacterized protein</fullName>
    </submittedName>
</protein>
<dbReference type="GO" id="GO:0005768">
    <property type="term" value="C:endosome"/>
    <property type="evidence" value="ECO:0007669"/>
    <property type="project" value="TreeGrafter"/>
</dbReference>
<dbReference type="PANTHER" id="PTHR14042">
    <property type="entry name" value="DOPEY-RELATED"/>
    <property type="match status" value="1"/>
</dbReference>
<feature type="non-terminal residue" evidence="1">
    <location>
        <position position="1"/>
    </location>
</feature>
<dbReference type="GO" id="GO:0006895">
    <property type="term" value="P:Golgi to endosome transport"/>
    <property type="evidence" value="ECO:0007669"/>
    <property type="project" value="InterPro"/>
</dbReference>
<reference evidence="1" key="1">
    <citation type="submission" date="2023-10" db="EMBL/GenBank/DDBJ databases">
        <title>Genome assembly of Pristionchus species.</title>
        <authorList>
            <person name="Yoshida K."/>
            <person name="Sommer R.J."/>
        </authorList>
    </citation>
    <scope>NUCLEOTIDE SEQUENCE</scope>
    <source>
        <strain evidence="1">RS5133</strain>
    </source>
</reference>
<evidence type="ECO:0000313" key="2">
    <source>
        <dbReference type="Proteomes" id="UP001432322"/>
    </source>
</evidence>
<comment type="caution">
    <text evidence="1">The sequence shown here is derived from an EMBL/GenBank/DDBJ whole genome shotgun (WGS) entry which is preliminary data.</text>
</comment>
<proteinExistence type="predicted"/>
<organism evidence="1 2">
    <name type="scientific">Pristionchus fissidentatus</name>
    <dbReference type="NCBI Taxonomy" id="1538716"/>
    <lineage>
        <taxon>Eukaryota</taxon>
        <taxon>Metazoa</taxon>
        <taxon>Ecdysozoa</taxon>
        <taxon>Nematoda</taxon>
        <taxon>Chromadorea</taxon>
        <taxon>Rhabditida</taxon>
        <taxon>Rhabditina</taxon>
        <taxon>Diplogasteromorpha</taxon>
        <taxon>Diplogasteroidea</taxon>
        <taxon>Neodiplogasteridae</taxon>
        <taxon>Pristionchus</taxon>
    </lineage>
</organism>
<evidence type="ECO:0000313" key="1">
    <source>
        <dbReference type="EMBL" id="GMT24840.1"/>
    </source>
</evidence>
<dbReference type="AlphaFoldDB" id="A0AAV5W3B4"/>
<dbReference type="GO" id="GO:0005829">
    <property type="term" value="C:cytosol"/>
    <property type="evidence" value="ECO:0007669"/>
    <property type="project" value="GOC"/>
</dbReference>
<dbReference type="PANTHER" id="PTHR14042:SF24">
    <property type="entry name" value="PROTEIN DOPEY-1 HOMOLOG"/>
    <property type="match status" value="1"/>
</dbReference>
<dbReference type="Proteomes" id="UP001432322">
    <property type="component" value="Unassembled WGS sequence"/>
</dbReference>
<accession>A0AAV5W3B4</accession>
<dbReference type="InterPro" id="IPR040314">
    <property type="entry name" value="DOP1"/>
</dbReference>
<dbReference type="GO" id="GO:0005802">
    <property type="term" value="C:trans-Golgi network"/>
    <property type="evidence" value="ECO:0007669"/>
    <property type="project" value="TreeGrafter"/>
</dbReference>